<dbReference type="RefSeq" id="WP_341370634.1">
    <property type="nucleotide sequence ID" value="NZ_JBBPCO010000006.1"/>
</dbReference>
<evidence type="ECO:0000256" key="8">
    <source>
        <dbReference type="RuleBase" id="RU364100"/>
    </source>
</evidence>
<keyword evidence="7" id="KW-0456">Lyase</keyword>
<keyword evidence="4 8" id="KW-0378">Hydrolase</keyword>
<sequence length="220" mass="24967">MCGRYSLGRSHLTQLSATLGQEFPPLAARYNIAPGQDVPCIRQDGSGYVLEQRHWGLIPPWARDTRFGQHTINARAETVADKPAFRSAFRRHRCLIPADGFYEWQTTPQGKQPWYFRLASGQDFAFAGLWEHWERPDQVVDSCTIIVRAANPLVNAVHDRMPVILDPADYVTWLDPAQQDPIFLQTLLQAYPEELMQAWPVSRAVNASRVDCPELIEPVG</sequence>
<keyword evidence="10" id="KW-1185">Reference proteome</keyword>
<organism evidence="9 10">
    <name type="scientific">Thermithiobacillus plumbiphilus</name>
    <dbReference type="NCBI Taxonomy" id="1729899"/>
    <lineage>
        <taxon>Bacteria</taxon>
        <taxon>Pseudomonadati</taxon>
        <taxon>Pseudomonadota</taxon>
        <taxon>Acidithiobacillia</taxon>
        <taxon>Acidithiobacillales</taxon>
        <taxon>Thermithiobacillaceae</taxon>
        <taxon>Thermithiobacillus</taxon>
    </lineage>
</organism>
<evidence type="ECO:0000313" key="10">
    <source>
        <dbReference type="Proteomes" id="UP001446205"/>
    </source>
</evidence>
<evidence type="ECO:0000313" key="9">
    <source>
        <dbReference type="EMBL" id="MEK8089577.1"/>
    </source>
</evidence>
<gene>
    <name evidence="9" type="ORF">WOB96_07335</name>
</gene>
<evidence type="ECO:0000256" key="7">
    <source>
        <dbReference type="ARBA" id="ARBA00023239"/>
    </source>
</evidence>
<keyword evidence="5" id="KW-0190">Covalent protein-DNA linkage</keyword>
<protein>
    <recommendedName>
        <fullName evidence="8">Abasic site processing protein</fullName>
        <ecNumber evidence="8">3.4.-.-</ecNumber>
    </recommendedName>
</protein>
<reference evidence="9 10" key="1">
    <citation type="submission" date="2024-04" db="EMBL/GenBank/DDBJ databases">
        <authorList>
            <person name="Abashina T."/>
            <person name="Shaikin A."/>
        </authorList>
    </citation>
    <scope>NUCLEOTIDE SEQUENCE [LARGE SCALE GENOMIC DNA]</scope>
    <source>
        <strain evidence="9 10">AAFK</strain>
    </source>
</reference>
<dbReference type="PANTHER" id="PTHR13604:SF0">
    <property type="entry name" value="ABASIC SITE PROCESSING PROTEIN HMCES"/>
    <property type="match status" value="1"/>
</dbReference>
<dbReference type="EMBL" id="JBBPCO010000006">
    <property type="protein sequence ID" value="MEK8089577.1"/>
    <property type="molecule type" value="Genomic_DNA"/>
</dbReference>
<evidence type="ECO:0000256" key="5">
    <source>
        <dbReference type="ARBA" id="ARBA00023124"/>
    </source>
</evidence>
<name>A0ABU9D9S4_9PROT</name>
<dbReference type="InterPro" id="IPR003738">
    <property type="entry name" value="SRAP"/>
</dbReference>
<evidence type="ECO:0000256" key="2">
    <source>
        <dbReference type="ARBA" id="ARBA00022670"/>
    </source>
</evidence>
<evidence type="ECO:0000256" key="4">
    <source>
        <dbReference type="ARBA" id="ARBA00022801"/>
    </source>
</evidence>
<keyword evidence="6" id="KW-0238">DNA-binding</keyword>
<keyword evidence="3" id="KW-0227">DNA damage</keyword>
<comment type="similarity">
    <text evidence="1 8">Belongs to the SOS response-associated peptidase family.</text>
</comment>
<evidence type="ECO:0000256" key="6">
    <source>
        <dbReference type="ARBA" id="ARBA00023125"/>
    </source>
</evidence>
<evidence type="ECO:0000256" key="3">
    <source>
        <dbReference type="ARBA" id="ARBA00022763"/>
    </source>
</evidence>
<proteinExistence type="inferred from homology"/>
<comment type="caution">
    <text evidence="9">The sequence shown here is derived from an EMBL/GenBank/DDBJ whole genome shotgun (WGS) entry which is preliminary data.</text>
</comment>
<dbReference type="Gene3D" id="3.90.1680.10">
    <property type="entry name" value="SOS response associated peptidase-like"/>
    <property type="match status" value="1"/>
</dbReference>
<dbReference type="EC" id="3.4.-.-" evidence="8"/>
<dbReference type="PANTHER" id="PTHR13604">
    <property type="entry name" value="DC12-RELATED"/>
    <property type="match status" value="1"/>
</dbReference>
<evidence type="ECO:0000256" key="1">
    <source>
        <dbReference type="ARBA" id="ARBA00008136"/>
    </source>
</evidence>
<dbReference type="Proteomes" id="UP001446205">
    <property type="component" value="Unassembled WGS sequence"/>
</dbReference>
<keyword evidence="2 8" id="KW-0645">Protease</keyword>
<accession>A0ABU9D9S4</accession>
<dbReference type="Pfam" id="PF02586">
    <property type="entry name" value="SRAP"/>
    <property type="match status" value="1"/>
</dbReference>
<dbReference type="SUPFAM" id="SSF143081">
    <property type="entry name" value="BB1717-like"/>
    <property type="match status" value="1"/>
</dbReference>
<dbReference type="InterPro" id="IPR036590">
    <property type="entry name" value="SRAP-like"/>
</dbReference>